<evidence type="ECO:0000313" key="8">
    <source>
        <dbReference type="Proteomes" id="UP000681162"/>
    </source>
</evidence>
<dbReference type="InterPro" id="IPR016153">
    <property type="entry name" value="Heat_shock_Hsp33_N"/>
</dbReference>
<dbReference type="Proteomes" id="UP000681162">
    <property type="component" value="Unassembled WGS sequence"/>
</dbReference>
<name>A0A919XWH3_9BACL</name>
<dbReference type="Pfam" id="PF01430">
    <property type="entry name" value="HSP33"/>
    <property type="match status" value="1"/>
</dbReference>
<keyword evidence="2 6" id="KW-0862">Zinc</keyword>
<dbReference type="GO" id="GO:0044183">
    <property type="term" value="F:protein folding chaperone"/>
    <property type="evidence" value="ECO:0007669"/>
    <property type="project" value="TreeGrafter"/>
</dbReference>
<comment type="subcellular location">
    <subcellularLocation>
        <location evidence="6">Cytoplasm</location>
    </subcellularLocation>
</comment>
<protein>
    <recommendedName>
        <fullName evidence="6">33 kDa chaperonin</fullName>
    </recommendedName>
    <alternativeName>
        <fullName evidence="6">Heat shock protein 33 homolog</fullName>
        <shortName evidence="6">HSP33</shortName>
    </alternativeName>
</protein>
<organism evidence="7 8">
    <name type="scientific">Paenibacillus antibioticophila</name>
    <dbReference type="NCBI Taxonomy" id="1274374"/>
    <lineage>
        <taxon>Bacteria</taxon>
        <taxon>Bacillati</taxon>
        <taxon>Bacillota</taxon>
        <taxon>Bacilli</taxon>
        <taxon>Bacillales</taxon>
        <taxon>Paenibacillaceae</taxon>
        <taxon>Paenibacillus</taxon>
    </lineage>
</organism>
<keyword evidence="5 6" id="KW-0676">Redox-active center</keyword>
<reference evidence="7 8" key="1">
    <citation type="submission" date="2021-03" db="EMBL/GenBank/DDBJ databases">
        <title>Antimicrobial resistance genes in bacteria isolated from Japanese honey, and their potential for conferring macrolide and lincosamide resistance in the American foulbrood pathogen Paenibacillus larvae.</title>
        <authorList>
            <person name="Okamoto M."/>
            <person name="Kumagai M."/>
            <person name="Kanamori H."/>
            <person name="Takamatsu D."/>
        </authorList>
    </citation>
    <scope>NUCLEOTIDE SEQUENCE [LARGE SCALE GENOMIC DNA]</scope>
    <source>
        <strain evidence="7 8">J41TS12</strain>
    </source>
</reference>
<comment type="caution">
    <text evidence="7">The sequence shown here is derived from an EMBL/GenBank/DDBJ whole genome shotgun (WGS) entry which is preliminary data.</text>
</comment>
<gene>
    <name evidence="6 7" type="primary">hslO</name>
    <name evidence="7" type="ORF">J41TS12_46120</name>
</gene>
<sequence>METQNGKDRLVRGTALDGKVRAFAVRTTQLVEELRRRHDTYPTTTAALGRTVTAAAMMGAMLKGEERLSVQVKGGGPVGQIVADANAKGEVRGYVSNPHVHLPANSQGKLDVAGAVGTDGFINVTKDLGLKEPYHGNVPIISGELGEDFTYYFAASEQTPSAVGLGVLVDTDNSVIVAGGFIIQLLPGLSDADIDMIERAVGQMPPVTVLLDQGLEPEEMLKWLLPDVRVLDELDIVFSCHCSRDRVERTLISLGRDELIQLRDEDEQTEVICDFCNEAYAFNRADLDALIEQTSK</sequence>
<comment type="function">
    <text evidence="6">Redox regulated molecular chaperone. Protects both thermally unfolding and oxidatively damaged proteins from irreversible aggregation. Plays an important role in the bacterial defense system toward oxidative stress.</text>
</comment>
<dbReference type="Gene3D" id="3.90.1280.10">
    <property type="entry name" value="HSP33 redox switch-like"/>
    <property type="match status" value="1"/>
</dbReference>
<dbReference type="NCBIfam" id="NF001033">
    <property type="entry name" value="PRK00114.1"/>
    <property type="match status" value="1"/>
</dbReference>
<keyword evidence="3 6" id="KW-1015">Disulfide bond</keyword>
<dbReference type="CDD" id="cd00498">
    <property type="entry name" value="Hsp33"/>
    <property type="match status" value="1"/>
</dbReference>
<dbReference type="SUPFAM" id="SSF64397">
    <property type="entry name" value="Hsp33 domain"/>
    <property type="match status" value="1"/>
</dbReference>
<dbReference type="SUPFAM" id="SSF118352">
    <property type="entry name" value="HSP33 redox switch-like"/>
    <property type="match status" value="1"/>
</dbReference>
<dbReference type="PANTHER" id="PTHR30111:SF1">
    <property type="entry name" value="33 KDA CHAPERONIN"/>
    <property type="match status" value="1"/>
</dbReference>
<comment type="PTM">
    <text evidence="6">Under oxidizing conditions two disulfide bonds are formed involving the reactive cysteines. Under reducing conditions zinc is bound to the reactive cysteines and the protein is inactive.</text>
</comment>
<evidence type="ECO:0000256" key="5">
    <source>
        <dbReference type="ARBA" id="ARBA00023284"/>
    </source>
</evidence>
<feature type="disulfide bond" description="Redox-active" evidence="6">
    <location>
        <begin position="273"/>
        <end position="276"/>
    </location>
</feature>
<dbReference type="InterPro" id="IPR016154">
    <property type="entry name" value="Heat_shock_Hsp33_C"/>
</dbReference>
<accession>A0A919XWH3</accession>
<keyword evidence="1 6" id="KW-0963">Cytoplasm</keyword>
<evidence type="ECO:0000256" key="3">
    <source>
        <dbReference type="ARBA" id="ARBA00023157"/>
    </source>
</evidence>
<keyword evidence="8" id="KW-1185">Reference proteome</keyword>
<feature type="disulfide bond" description="Redox-active" evidence="6">
    <location>
        <begin position="240"/>
        <end position="242"/>
    </location>
</feature>
<comment type="similarity">
    <text evidence="6">Belongs to the HSP33 family.</text>
</comment>
<evidence type="ECO:0000256" key="6">
    <source>
        <dbReference type="HAMAP-Rule" id="MF_00117"/>
    </source>
</evidence>
<dbReference type="GO" id="GO:0051082">
    <property type="term" value="F:unfolded protein binding"/>
    <property type="evidence" value="ECO:0007669"/>
    <property type="project" value="UniProtKB-UniRule"/>
</dbReference>
<dbReference type="GO" id="GO:0005737">
    <property type="term" value="C:cytoplasm"/>
    <property type="evidence" value="ECO:0007669"/>
    <property type="project" value="UniProtKB-SubCell"/>
</dbReference>
<evidence type="ECO:0000256" key="1">
    <source>
        <dbReference type="ARBA" id="ARBA00022490"/>
    </source>
</evidence>
<dbReference type="InterPro" id="IPR000397">
    <property type="entry name" value="Heat_shock_Hsp33"/>
</dbReference>
<dbReference type="Gene3D" id="3.55.30.10">
    <property type="entry name" value="Hsp33 domain"/>
    <property type="match status" value="1"/>
</dbReference>
<evidence type="ECO:0000256" key="2">
    <source>
        <dbReference type="ARBA" id="ARBA00022833"/>
    </source>
</evidence>
<dbReference type="PANTHER" id="PTHR30111">
    <property type="entry name" value="33 KDA CHAPERONIN"/>
    <property type="match status" value="1"/>
</dbReference>
<proteinExistence type="inferred from homology"/>
<keyword evidence="4 6" id="KW-0143">Chaperone</keyword>
<evidence type="ECO:0000256" key="4">
    <source>
        <dbReference type="ARBA" id="ARBA00023186"/>
    </source>
</evidence>
<dbReference type="RefSeq" id="WP_044482583.1">
    <property type="nucleotide sequence ID" value="NZ_BORR01000026.1"/>
</dbReference>
<dbReference type="OrthoDB" id="9776534at2"/>
<dbReference type="GO" id="GO:0042026">
    <property type="term" value="P:protein refolding"/>
    <property type="evidence" value="ECO:0007669"/>
    <property type="project" value="TreeGrafter"/>
</dbReference>
<dbReference type="PIRSF" id="PIRSF005261">
    <property type="entry name" value="Heat_shock_Hsp33"/>
    <property type="match status" value="1"/>
</dbReference>
<evidence type="ECO:0000313" key="7">
    <source>
        <dbReference type="EMBL" id="GIO39751.1"/>
    </source>
</evidence>
<dbReference type="HAMAP" id="MF_00117">
    <property type="entry name" value="HslO"/>
    <property type="match status" value="1"/>
</dbReference>
<dbReference type="EMBL" id="BORR01000026">
    <property type="protein sequence ID" value="GIO39751.1"/>
    <property type="molecule type" value="Genomic_DNA"/>
</dbReference>
<dbReference type="AlphaFoldDB" id="A0A919XWH3"/>